<sequence length="118" mass="13409">MKHLPIVVLAFVTVFVYNASARNSTWGYIGPYDSILDRAIVVKKSKWLQVVTQDYDYPKKGVYNYRNITGIRVTDQYTNGTGGYATLLRGGPGFRNVTIHLKSQRSHGFNFIIDVYGR</sequence>
<evidence type="ECO:0000313" key="3">
    <source>
        <dbReference type="Proteomes" id="UP000594454"/>
    </source>
</evidence>
<gene>
    <name evidence="2" type="ORF">HERILL_LOCUS8913</name>
</gene>
<evidence type="ECO:0008006" key="4">
    <source>
        <dbReference type="Google" id="ProtNLM"/>
    </source>
</evidence>
<dbReference type="OMA" id="NSTWGYI"/>
<dbReference type="PANTHER" id="PTHR37685">
    <property type="entry name" value="GEO11136P1-RELATED"/>
    <property type="match status" value="1"/>
</dbReference>
<dbReference type="Pfam" id="PF15868">
    <property type="entry name" value="MBF2"/>
    <property type="match status" value="1"/>
</dbReference>
<accession>A0A7R8YUS9</accession>
<keyword evidence="1" id="KW-0732">Signal</keyword>
<dbReference type="InParanoid" id="A0A7R8YUS9"/>
<protein>
    <recommendedName>
        <fullName evidence="4">Salivary secreted peptide</fullName>
    </recommendedName>
</protein>
<name>A0A7R8YUS9_HERIL</name>
<dbReference type="InterPro" id="IPR031734">
    <property type="entry name" value="MBF2"/>
</dbReference>
<organism evidence="2 3">
    <name type="scientific">Hermetia illucens</name>
    <name type="common">Black soldier fly</name>
    <dbReference type="NCBI Taxonomy" id="343691"/>
    <lineage>
        <taxon>Eukaryota</taxon>
        <taxon>Metazoa</taxon>
        <taxon>Ecdysozoa</taxon>
        <taxon>Arthropoda</taxon>
        <taxon>Hexapoda</taxon>
        <taxon>Insecta</taxon>
        <taxon>Pterygota</taxon>
        <taxon>Neoptera</taxon>
        <taxon>Endopterygota</taxon>
        <taxon>Diptera</taxon>
        <taxon>Brachycera</taxon>
        <taxon>Stratiomyomorpha</taxon>
        <taxon>Stratiomyidae</taxon>
        <taxon>Hermetiinae</taxon>
        <taxon>Hermetia</taxon>
    </lineage>
</organism>
<dbReference type="EMBL" id="LR899011">
    <property type="protein sequence ID" value="CAD7086117.1"/>
    <property type="molecule type" value="Genomic_DNA"/>
</dbReference>
<feature type="signal peptide" evidence="1">
    <location>
        <begin position="1"/>
        <end position="21"/>
    </location>
</feature>
<keyword evidence="3" id="KW-1185">Reference proteome</keyword>
<evidence type="ECO:0000313" key="2">
    <source>
        <dbReference type="EMBL" id="CAD7086117.1"/>
    </source>
</evidence>
<dbReference type="PANTHER" id="PTHR37685:SF1">
    <property type="entry name" value="GEO11136P1-RELATED"/>
    <property type="match status" value="1"/>
</dbReference>
<reference evidence="2 3" key="1">
    <citation type="submission" date="2020-11" db="EMBL/GenBank/DDBJ databases">
        <authorList>
            <person name="Wallbank WR R."/>
            <person name="Pardo Diaz C."/>
            <person name="Kozak K."/>
            <person name="Martin S."/>
            <person name="Jiggins C."/>
            <person name="Moest M."/>
            <person name="Warren A I."/>
            <person name="Generalovic N T."/>
            <person name="Byers J.R.P. K."/>
            <person name="Montejo-Kovacevich G."/>
            <person name="Yen C E."/>
        </authorList>
    </citation>
    <scope>NUCLEOTIDE SEQUENCE [LARGE SCALE GENOMIC DNA]</scope>
</reference>
<feature type="chain" id="PRO_5031446467" description="Salivary secreted peptide" evidence="1">
    <location>
        <begin position="22"/>
        <end position="118"/>
    </location>
</feature>
<proteinExistence type="predicted"/>
<dbReference type="AlphaFoldDB" id="A0A7R8YUS9"/>
<evidence type="ECO:0000256" key="1">
    <source>
        <dbReference type="SAM" id="SignalP"/>
    </source>
</evidence>
<dbReference type="OrthoDB" id="8192785at2759"/>
<dbReference type="Proteomes" id="UP000594454">
    <property type="component" value="Chromosome 3"/>
</dbReference>